<dbReference type="InterPro" id="IPR027417">
    <property type="entry name" value="P-loop_NTPase"/>
</dbReference>
<organism evidence="1">
    <name type="scientific">marine metagenome</name>
    <dbReference type="NCBI Taxonomy" id="408172"/>
    <lineage>
        <taxon>unclassified sequences</taxon>
        <taxon>metagenomes</taxon>
        <taxon>ecological metagenomes</taxon>
    </lineage>
</organism>
<sequence length="351" mass="37554">MAFRQVIGHRTALELAARALARGSLPPSLLLTGPEGIGKGLVAQGIAQAMNCLNPRIGSESDTIAIDGCGSCSVCSRIDRGAFPDFIVVKPTETGSKTIESETGVIKIDQLRSVFDQAAYRPFEAKRRVVVIDQAEKMDAHAQSAFLKNLEEPPTSTQFILVTSRPDMLLGTVRSRCPRLRFGFLAVDEIVEILLATEGREEKLCRAAAATSGGSVGRALKIATGEFSTSRDAALKFLDVISSARDVRAKVSGAKAFVPATGKRRTPAADRQELRLRLESVSALLRDIEAVTAGTSIPLVNADVSGKVRKIAKEFSGVRSRLAFSIVHQAIDAVDRNGSAKVVADWVASRL</sequence>
<gene>
    <name evidence="1" type="ORF">METZ01_LOCUS274961</name>
</gene>
<evidence type="ECO:0008006" key="2">
    <source>
        <dbReference type="Google" id="ProtNLM"/>
    </source>
</evidence>
<protein>
    <recommendedName>
        <fullName evidence="2">AAA+ ATPase domain-containing protein</fullName>
    </recommendedName>
</protein>
<dbReference type="CDD" id="cd00009">
    <property type="entry name" value="AAA"/>
    <property type="match status" value="1"/>
</dbReference>
<reference evidence="1" key="1">
    <citation type="submission" date="2018-05" db="EMBL/GenBank/DDBJ databases">
        <authorList>
            <person name="Lanie J.A."/>
            <person name="Ng W.-L."/>
            <person name="Kazmierczak K.M."/>
            <person name="Andrzejewski T.M."/>
            <person name="Davidsen T.M."/>
            <person name="Wayne K.J."/>
            <person name="Tettelin H."/>
            <person name="Glass J.I."/>
            <person name="Rusch D."/>
            <person name="Podicherti R."/>
            <person name="Tsui H.-C.T."/>
            <person name="Winkler M.E."/>
        </authorList>
    </citation>
    <scope>NUCLEOTIDE SEQUENCE</scope>
</reference>
<dbReference type="PANTHER" id="PTHR11669">
    <property type="entry name" value="REPLICATION FACTOR C / DNA POLYMERASE III GAMMA-TAU SUBUNIT"/>
    <property type="match status" value="1"/>
</dbReference>
<dbReference type="SUPFAM" id="SSF52540">
    <property type="entry name" value="P-loop containing nucleoside triphosphate hydrolases"/>
    <property type="match status" value="1"/>
</dbReference>
<dbReference type="GO" id="GO:0006261">
    <property type="term" value="P:DNA-templated DNA replication"/>
    <property type="evidence" value="ECO:0007669"/>
    <property type="project" value="TreeGrafter"/>
</dbReference>
<name>A0A382KGM3_9ZZZZ</name>
<dbReference type="AlphaFoldDB" id="A0A382KGM3"/>
<accession>A0A382KGM3</accession>
<proteinExistence type="predicted"/>
<evidence type="ECO:0000313" key="1">
    <source>
        <dbReference type="EMBL" id="SVC22107.1"/>
    </source>
</evidence>
<dbReference type="PANTHER" id="PTHR11669:SF8">
    <property type="entry name" value="DNA POLYMERASE III SUBUNIT DELTA"/>
    <property type="match status" value="1"/>
</dbReference>
<dbReference type="EMBL" id="UINC01079774">
    <property type="protein sequence ID" value="SVC22107.1"/>
    <property type="molecule type" value="Genomic_DNA"/>
</dbReference>
<dbReference type="Gene3D" id="3.40.50.300">
    <property type="entry name" value="P-loop containing nucleotide triphosphate hydrolases"/>
    <property type="match status" value="1"/>
</dbReference>
<dbReference type="Pfam" id="PF13177">
    <property type="entry name" value="DNA_pol3_delta2"/>
    <property type="match status" value="1"/>
</dbReference>
<dbReference type="InterPro" id="IPR050238">
    <property type="entry name" value="DNA_Rep/Repair_Clamp_Loader"/>
</dbReference>